<evidence type="ECO:0000256" key="3">
    <source>
        <dbReference type="ARBA" id="ARBA00022553"/>
    </source>
</evidence>
<feature type="non-terminal residue" evidence="11">
    <location>
        <position position="60"/>
    </location>
</feature>
<dbReference type="AlphaFoldDB" id="A0A401Q7R1"/>
<proteinExistence type="inferred from homology"/>
<feature type="transmembrane region" description="Helical" evidence="9">
    <location>
        <begin position="34"/>
        <end position="58"/>
    </location>
</feature>
<dbReference type="PANTHER" id="PTHR28659">
    <property type="entry name" value="RETICULON-LIKE PROTEIN"/>
    <property type="match status" value="1"/>
</dbReference>
<gene>
    <name evidence="11" type="ORF">scyTo_0022172</name>
</gene>
<dbReference type="GO" id="GO:0061709">
    <property type="term" value="P:reticulophagy"/>
    <property type="evidence" value="ECO:0007669"/>
    <property type="project" value="InterPro"/>
</dbReference>
<dbReference type="PANTHER" id="PTHR28659:SF3">
    <property type="entry name" value="RETICULOPHAGY REGULATOR 1"/>
    <property type="match status" value="1"/>
</dbReference>
<evidence type="ECO:0000313" key="11">
    <source>
        <dbReference type="EMBL" id="GCB81408.1"/>
    </source>
</evidence>
<dbReference type="InterPro" id="IPR043384">
    <property type="entry name" value="RETREG1/3"/>
</dbReference>
<comment type="subcellular location">
    <subcellularLocation>
        <location evidence="1">Endoplasmic reticulum membrane</location>
        <topology evidence="1">Multi-pass membrane protein</topology>
    </subcellularLocation>
</comment>
<organism evidence="11 12">
    <name type="scientific">Scyliorhinus torazame</name>
    <name type="common">Cloudy catshark</name>
    <name type="synonym">Catulus torazame</name>
    <dbReference type="NCBI Taxonomy" id="75743"/>
    <lineage>
        <taxon>Eukaryota</taxon>
        <taxon>Metazoa</taxon>
        <taxon>Chordata</taxon>
        <taxon>Craniata</taxon>
        <taxon>Vertebrata</taxon>
        <taxon>Chondrichthyes</taxon>
        <taxon>Elasmobranchii</taxon>
        <taxon>Galeomorphii</taxon>
        <taxon>Galeoidea</taxon>
        <taxon>Carcharhiniformes</taxon>
        <taxon>Scyliorhinidae</taxon>
        <taxon>Scyliorhinus</taxon>
    </lineage>
</organism>
<keyword evidence="7" id="KW-0072">Autophagy</keyword>
<dbReference type="GO" id="GO:0043524">
    <property type="term" value="P:negative regulation of neuron apoptotic process"/>
    <property type="evidence" value="ECO:0007669"/>
    <property type="project" value="TreeGrafter"/>
</dbReference>
<accession>A0A401Q7R1</accession>
<dbReference type="Proteomes" id="UP000288216">
    <property type="component" value="Unassembled WGS sequence"/>
</dbReference>
<comment type="similarity">
    <text evidence="2">Belongs to the RETREG family.</text>
</comment>
<comment type="caution">
    <text evidence="11">The sequence shown here is derived from an EMBL/GenBank/DDBJ whole genome shotgun (WGS) entry which is preliminary data.</text>
</comment>
<evidence type="ECO:0000256" key="1">
    <source>
        <dbReference type="ARBA" id="ARBA00004477"/>
    </source>
</evidence>
<feature type="transmembrane region" description="Helical" evidence="9">
    <location>
        <begin position="12"/>
        <end position="28"/>
    </location>
</feature>
<keyword evidence="6 9" id="KW-1133">Transmembrane helix</keyword>
<dbReference type="STRING" id="75743.A0A401Q7R1"/>
<dbReference type="Pfam" id="PF24456">
    <property type="entry name" value="RHD_RETREG1-3"/>
    <property type="match status" value="1"/>
</dbReference>
<sequence>METALTGHRPARAIAMLICCNALFWFLALTPWRLYSLVALGLLLLVLTENITALILFAMK</sequence>
<feature type="domain" description="RETREG1-3/ARL6IP-like N-terminal reticulon-homology" evidence="10">
    <location>
        <begin position="3"/>
        <end position="57"/>
    </location>
</feature>
<evidence type="ECO:0000256" key="2">
    <source>
        <dbReference type="ARBA" id="ARBA00006299"/>
    </source>
</evidence>
<keyword evidence="4 9" id="KW-0812">Transmembrane</keyword>
<keyword evidence="12" id="KW-1185">Reference proteome</keyword>
<evidence type="ECO:0000256" key="7">
    <source>
        <dbReference type="ARBA" id="ARBA00023006"/>
    </source>
</evidence>
<dbReference type="InterPro" id="IPR057282">
    <property type="entry name" value="RETREG1-3-like_RHD"/>
</dbReference>
<name>A0A401Q7R1_SCYTO</name>
<keyword evidence="5" id="KW-0256">Endoplasmic reticulum</keyword>
<evidence type="ECO:0000256" key="4">
    <source>
        <dbReference type="ARBA" id="ARBA00022692"/>
    </source>
</evidence>
<dbReference type="EMBL" id="BFAA01021492">
    <property type="protein sequence ID" value="GCB81408.1"/>
    <property type="molecule type" value="Genomic_DNA"/>
</dbReference>
<keyword evidence="3" id="KW-0597">Phosphoprotein</keyword>
<protein>
    <recommendedName>
        <fullName evidence="10">RETREG1-3/ARL6IP-like N-terminal reticulon-homology domain-containing protein</fullName>
    </recommendedName>
</protein>
<keyword evidence="8 9" id="KW-0472">Membrane</keyword>
<dbReference type="GO" id="GO:0005789">
    <property type="term" value="C:endoplasmic reticulum membrane"/>
    <property type="evidence" value="ECO:0007669"/>
    <property type="project" value="UniProtKB-SubCell"/>
</dbReference>
<evidence type="ECO:0000313" key="12">
    <source>
        <dbReference type="Proteomes" id="UP000288216"/>
    </source>
</evidence>
<evidence type="ECO:0000256" key="6">
    <source>
        <dbReference type="ARBA" id="ARBA00022989"/>
    </source>
</evidence>
<evidence type="ECO:0000256" key="5">
    <source>
        <dbReference type="ARBA" id="ARBA00022824"/>
    </source>
</evidence>
<evidence type="ECO:0000256" key="9">
    <source>
        <dbReference type="SAM" id="Phobius"/>
    </source>
</evidence>
<reference evidence="11 12" key="1">
    <citation type="journal article" date="2018" name="Nat. Ecol. Evol.">
        <title>Shark genomes provide insights into elasmobranch evolution and the origin of vertebrates.</title>
        <authorList>
            <person name="Hara Y"/>
            <person name="Yamaguchi K"/>
            <person name="Onimaru K"/>
            <person name="Kadota M"/>
            <person name="Koyanagi M"/>
            <person name="Keeley SD"/>
            <person name="Tatsumi K"/>
            <person name="Tanaka K"/>
            <person name="Motone F"/>
            <person name="Kageyama Y"/>
            <person name="Nozu R"/>
            <person name="Adachi N"/>
            <person name="Nishimura O"/>
            <person name="Nakagawa R"/>
            <person name="Tanegashima C"/>
            <person name="Kiyatake I"/>
            <person name="Matsumoto R"/>
            <person name="Murakumo K"/>
            <person name="Nishida K"/>
            <person name="Terakita A"/>
            <person name="Kuratani S"/>
            <person name="Sato K"/>
            <person name="Hyodo S Kuraku.S."/>
        </authorList>
    </citation>
    <scope>NUCLEOTIDE SEQUENCE [LARGE SCALE GENOMIC DNA]</scope>
</reference>
<evidence type="ECO:0000259" key="10">
    <source>
        <dbReference type="Pfam" id="PF24456"/>
    </source>
</evidence>
<evidence type="ECO:0000256" key="8">
    <source>
        <dbReference type="ARBA" id="ARBA00023136"/>
    </source>
</evidence>